<organism evidence="2 3">
    <name type="scientific">Trypanosoma rangeli</name>
    <dbReference type="NCBI Taxonomy" id="5698"/>
    <lineage>
        <taxon>Eukaryota</taxon>
        <taxon>Discoba</taxon>
        <taxon>Euglenozoa</taxon>
        <taxon>Kinetoplastea</taxon>
        <taxon>Metakinetoplastina</taxon>
        <taxon>Trypanosomatida</taxon>
        <taxon>Trypanosomatidae</taxon>
        <taxon>Trypanosoma</taxon>
        <taxon>Herpetosoma</taxon>
    </lineage>
</organism>
<evidence type="ECO:0000313" key="3">
    <source>
        <dbReference type="Proteomes" id="UP000283634"/>
    </source>
</evidence>
<name>A0A422NBI2_TRYRA</name>
<evidence type="ECO:0000256" key="1">
    <source>
        <dbReference type="SAM" id="MobiDB-lite"/>
    </source>
</evidence>
<dbReference type="AlphaFoldDB" id="A0A422NBI2"/>
<dbReference type="Proteomes" id="UP000283634">
    <property type="component" value="Unassembled WGS sequence"/>
</dbReference>
<proteinExistence type="predicted"/>
<feature type="region of interest" description="Disordered" evidence="1">
    <location>
        <begin position="211"/>
        <end position="255"/>
    </location>
</feature>
<feature type="compositionally biased region" description="Polar residues" evidence="1">
    <location>
        <begin position="409"/>
        <end position="428"/>
    </location>
</feature>
<dbReference type="RefSeq" id="XP_029237162.1">
    <property type="nucleotide sequence ID" value="XM_029382993.1"/>
</dbReference>
<dbReference type="OMA" id="MLCTTYR"/>
<sequence length="488" mass="52272">MNPKSRRPLTKSESASDLLGSTLAALDTVISDAQRHDAGNAPQTGKKRQRGGDVFAAMAEPHLHTLQSLVVSYGVQLLPSVDAMVRRVLLAVASPTTANTAAWELAALLGTYFRGGVVRLLEELMELLLNQKGTFLLTAPCVVGLARAAGAGAGGESEAEDEDEDDTAGVLRRLHAFEELLLAVGPCMSASLMQRATLRFAQEVVTRGILDAPPPAPRVDGGKPSRGKKGNLNATDISSSNDNNNSNNKRGTQQQSTASAAAFSVAEAVQPRCVELLTSFLLLCRPLPAVVSVCAVRVLRELPVRPITVRHRREHQHLLRAVSRLSATLTALRHPHALPFYLPPIDVVETPTRRVTTDASLSDIEQATGVNNPHPPQPASSLSPVGATPQPSETRNPAAVETSACARSAESSSPRQPTRAVQLQQQHSFVEPERNSGQEVLLADVPLQQKQPKQKWQRNTPVVPPPPAALAADETDDDDDMPDIDMED</sequence>
<comment type="caution">
    <text evidence="2">The sequence shown here is derived from an EMBL/GenBank/DDBJ whole genome shotgun (WGS) entry which is preliminary data.</text>
</comment>
<protein>
    <submittedName>
        <fullName evidence="2">Uncharacterized protein</fullName>
    </submittedName>
</protein>
<dbReference type="OrthoDB" id="265595at2759"/>
<dbReference type="EMBL" id="MKGL01000216">
    <property type="protein sequence ID" value="RNF02854.1"/>
    <property type="molecule type" value="Genomic_DNA"/>
</dbReference>
<accession>A0A422NBI2</accession>
<gene>
    <name evidence="2" type="ORF">TraAM80_06138</name>
</gene>
<feature type="compositionally biased region" description="Acidic residues" evidence="1">
    <location>
        <begin position="473"/>
        <end position="488"/>
    </location>
</feature>
<feature type="compositionally biased region" description="Low complexity" evidence="1">
    <location>
        <begin position="238"/>
        <end position="255"/>
    </location>
</feature>
<feature type="compositionally biased region" description="Polar residues" evidence="1">
    <location>
        <begin position="379"/>
        <end position="395"/>
    </location>
</feature>
<feature type="region of interest" description="Disordered" evidence="1">
    <location>
        <begin position="366"/>
        <end position="488"/>
    </location>
</feature>
<keyword evidence="3" id="KW-1185">Reference proteome</keyword>
<evidence type="ECO:0000313" key="2">
    <source>
        <dbReference type="EMBL" id="RNF02854.1"/>
    </source>
</evidence>
<dbReference type="GeneID" id="40330071"/>
<dbReference type="VEuPathDB" id="TriTrypDB:TRSC58_06780"/>
<reference evidence="2 3" key="1">
    <citation type="journal article" date="2018" name="BMC Genomics">
        <title>Genomic comparison of Trypanosoma conorhini and Trypanosoma rangeli to Trypanosoma cruzi strains of high and low virulence.</title>
        <authorList>
            <person name="Bradwell K.R."/>
            <person name="Koparde V.N."/>
            <person name="Matveyev A.V."/>
            <person name="Serrano M.G."/>
            <person name="Alves J.M."/>
            <person name="Parikh H."/>
            <person name="Huang B."/>
            <person name="Lee V."/>
            <person name="Espinosa-Alvarez O."/>
            <person name="Ortiz P.A."/>
            <person name="Costa-Martins A.G."/>
            <person name="Teixeira M.M."/>
            <person name="Buck G.A."/>
        </authorList>
    </citation>
    <scope>NUCLEOTIDE SEQUENCE [LARGE SCALE GENOMIC DNA]</scope>
    <source>
        <strain evidence="2 3">AM80</strain>
    </source>
</reference>